<name>A0A1I7DDN2_9HYPH</name>
<dbReference type="PANTHER" id="PTHR12684">
    <property type="entry name" value="PUTATIVE PHOSPHOTRANSFERASE"/>
    <property type="match status" value="1"/>
</dbReference>
<proteinExistence type="inferred from homology"/>
<evidence type="ECO:0000256" key="2">
    <source>
        <dbReference type="ARBA" id="ARBA00022679"/>
    </source>
</evidence>
<evidence type="ECO:0000256" key="1">
    <source>
        <dbReference type="ARBA" id="ARBA00009836"/>
    </source>
</evidence>
<keyword evidence="7" id="KW-1185">Reference proteome</keyword>
<gene>
    <name evidence="5" type="primary">kptA</name>
    <name evidence="6" type="ORF">SAMN05444141_108194</name>
</gene>
<accession>A0A1I7DDN2</accession>
<dbReference type="Gene3D" id="3.20.170.30">
    <property type="match status" value="1"/>
</dbReference>
<dbReference type="EC" id="2.7.1.-" evidence="5"/>
<dbReference type="InterPro" id="IPR042080">
    <property type="entry name" value="RNA_2'-PTrans_N"/>
</dbReference>
<dbReference type="AlphaFoldDB" id="A0A1I7DDN2"/>
<dbReference type="HAMAP" id="MF_00299">
    <property type="entry name" value="KptA"/>
    <property type="match status" value="1"/>
</dbReference>
<reference evidence="7" key="1">
    <citation type="submission" date="2016-10" db="EMBL/GenBank/DDBJ databases">
        <authorList>
            <person name="Varghese N."/>
            <person name="Submissions S."/>
        </authorList>
    </citation>
    <scope>NUCLEOTIDE SEQUENCE [LARGE SCALE GENOMIC DNA]</scope>
    <source>
        <strain evidence="7">DSM 17465</strain>
    </source>
</reference>
<dbReference type="InterPro" id="IPR022928">
    <property type="entry name" value="RNA_2'-PTrans_KptA"/>
</dbReference>
<keyword evidence="2 5" id="KW-0808">Transferase</keyword>
<evidence type="ECO:0000256" key="5">
    <source>
        <dbReference type="HAMAP-Rule" id="MF_00299"/>
    </source>
</evidence>
<dbReference type="SUPFAM" id="SSF56399">
    <property type="entry name" value="ADP-ribosylation"/>
    <property type="match status" value="1"/>
</dbReference>
<evidence type="ECO:0000256" key="4">
    <source>
        <dbReference type="ARBA" id="ARBA00025212"/>
    </source>
</evidence>
<dbReference type="InterPro" id="IPR042081">
    <property type="entry name" value="RNA_2'-PTrans_C"/>
</dbReference>
<dbReference type="EMBL" id="FPBD01000008">
    <property type="protein sequence ID" value="SFU09799.1"/>
    <property type="molecule type" value="Genomic_DNA"/>
</dbReference>
<dbReference type="Gene3D" id="1.10.10.970">
    <property type="entry name" value="RNA 2'-phosphotransferase, Tpt1/KptA family, N-terminal domain"/>
    <property type="match status" value="1"/>
</dbReference>
<protein>
    <recommendedName>
        <fullName evidence="5">Probable RNA 2'-phosphotransferase</fullName>
        <ecNumber evidence="5">2.7.1.-</ecNumber>
    </recommendedName>
</protein>
<keyword evidence="3 5" id="KW-0520">NAD</keyword>
<dbReference type="GO" id="GO:0000215">
    <property type="term" value="F:tRNA 2'-phosphotransferase activity"/>
    <property type="evidence" value="ECO:0007669"/>
    <property type="project" value="TreeGrafter"/>
</dbReference>
<sequence>MSKNKKNNSTEISKFLSFVLRHKPQEIGLQLDPEGWASVAELIEKARPQVVLTPEVIEQIVIESDKQRFKLSEDKTRIRANQGHSVQVDLKLKPVTPPATLYHGTKERNWASISEQGLKPQGRHHVHLSQDTETATKVGQRHGKPIVLIINAEQMHQKGIEFFRSDNGVWLTEAVLPEFISR</sequence>
<evidence type="ECO:0000313" key="6">
    <source>
        <dbReference type="EMBL" id="SFU09799.1"/>
    </source>
</evidence>
<dbReference type="InterPro" id="IPR002745">
    <property type="entry name" value="Ptrans_KptA/Tpt1"/>
</dbReference>
<dbReference type="RefSeq" id="WP_083417328.1">
    <property type="nucleotide sequence ID" value="NZ_FPBD01000008.1"/>
</dbReference>
<comment type="function">
    <text evidence="4 5">Removes the 2'-phosphate from RNA via an intermediate in which the phosphate is ADP-ribosylated by NAD followed by a presumed transesterification to release the RNA and generate ADP-ribose 1''-2''-cyclic phosphate (APPR&gt;P). May function as an ADP-ribosylase.</text>
</comment>
<dbReference type="NCBIfam" id="NF002014">
    <property type="entry name" value="PRK00819.1-4"/>
    <property type="match status" value="1"/>
</dbReference>
<dbReference type="PANTHER" id="PTHR12684:SF2">
    <property type="entry name" value="TRNA 2'-PHOSPHOTRANSFERASE 1"/>
    <property type="match status" value="1"/>
</dbReference>
<evidence type="ECO:0000313" key="7">
    <source>
        <dbReference type="Proteomes" id="UP000183371"/>
    </source>
</evidence>
<dbReference type="GO" id="GO:0006388">
    <property type="term" value="P:tRNA splicing, via endonucleolytic cleavage and ligation"/>
    <property type="evidence" value="ECO:0007669"/>
    <property type="project" value="UniProtKB-UniRule"/>
</dbReference>
<organism evidence="6 7">
    <name type="scientific">Pseudovibrio denitrificans</name>
    <dbReference type="NCBI Taxonomy" id="258256"/>
    <lineage>
        <taxon>Bacteria</taxon>
        <taxon>Pseudomonadati</taxon>
        <taxon>Pseudomonadota</taxon>
        <taxon>Alphaproteobacteria</taxon>
        <taxon>Hyphomicrobiales</taxon>
        <taxon>Stappiaceae</taxon>
        <taxon>Pseudovibrio</taxon>
    </lineage>
</organism>
<dbReference type="GO" id="GO:0003950">
    <property type="term" value="F:NAD+ poly-ADP-ribosyltransferase activity"/>
    <property type="evidence" value="ECO:0007669"/>
    <property type="project" value="InterPro"/>
</dbReference>
<comment type="similarity">
    <text evidence="1 5">Belongs to the KptA/TPT1 family.</text>
</comment>
<dbReference type="Pfam" id="PF01885">
    <property type="entry name" value="PTS_2-RNA"/>
    <property type="match status" value="1"/>
</dbReference>
<dbReference type="Proteomes" id="UP000183371">
    <property type="component" value="Unassembled WGS sequence"/>
</dbReference>
<evidence type="ECO:0000256" key="3">
    <source>
        <dbReference type="ARBA" id="ARBA00023027"/>
    </source>
</evidence>